<dbReference type="EMBL" id="ML208289">
    <property type="protein sequence ID" value="TFK72119.1"/>
    <property type="molecule type" value="Genomic_DNA"/>
</dbReference>
<protein>
    <submittedName>
        <fullName evidence="1">HAD-like protein</fullName>
    </submittedName>
</protein>
<keyword evidence="2" id="KW-1185">Reference proteome</keyword>
<accession>A0ACD3B3C7</accession>
<sequence length="335" mass="36459">MYKPLTDHKVLVFDVYATLIDWEAGIYKALEPLLSRFPPSVRWTRDEALLAFASVEYDLEVQYPGMLYSDLLSKIYEVLAERLKALAGDEDGQGVVGNNADARSAIPGESAASTSSADAGSPPLPHRVFAESIRHWPLFPDTYAALQTLSKHFKLVVLSNVDRVSFGYTHALLSEEPNPDPTSSPSLYAPPVLNSGQYWFPRTLVHSKSPFSLIMTAQDTGFYKPALEGFQTVLETVRTNNALLAGQGPGGRDLTLEEVKEKVLIVAKSIQHDIVPAGKLGLRSVWIERPGTGAATGAVREGGWTWTYKTLGDFAEAVEAEKSTGVPGPFTGSFS</sequence>
<name>A0ACD3B3C7_9AGAR</name>
<proteinExistence type="predicted"/>
<evidence type="ECO:0000313" key="2">
    <source>
        <dbReference type="Proteomes" id="UP000308600"/>
    </source>
</evidence>
<dbReference type="Proteomes" id="UP000308600">
    <property type="component" value="Unassembled WGS sequence"/>
</dbReference>
<organism evidence="1 2">
    <name type="scientific">Pluteus cervinus</name>
    <dbReference type="NCBI Taxonomy" id="181527"/>
    <lineage>
        <taxon>Eukaryota</taxon>
        <taxon>Fungi</taxon>
        <taxon>Dikarya</taxon>
        <taxon>Basidiomycota</taxon>
        <taxon>Agaricomycotina</taxon>
        <taxon>Agaricomycetes</taxon>
        <taxon>Agaricomycetidae</taxon>
        <taxon>Agaricales</taxon>
        <taxon>Pluteineae</taxon>
        <taxon>Pluteaceae</taxon>
        <taxon>Pluteus</taxon>
    </lineage>
</organism>
<evidence type="ECO:0000313" key="1">
    <source>
        <dbReference type="EMBL" id="TFK72119.1"/>
    </source>
</evidence>
<reference evidence="1 2" key="1">
    <citation type="journal article" date="2019" name="Nat. Ecol. Evol.">
        <title>Megaphylogeny resolves global patterns of mushroom evolution.</title>
        <authorList>
            <person name="Varga T."/>
            <person name="Krizsan K."/>
            <person name="Foldi C."/>
            <person name="Dima B."/>
            <person name="Sanchez-Garcia M."/>
            <person name="Sanchez-Ramirez S."/>
            <person name="Szollosi G.J."/>
            <person name="Szarkandi J.G."/>
            <person name="Papp V."/>
            <person name="Albert L."/>
            <person name="Andreopoulos W."/>
            <person name="Angelini C."/>
            <person name="Antonin V."/>
            <person name="Barry K.W."/>
            <person name="Bougher N.L."/>
            <person name="Buchanan P."/>
            <person name="Buyck B."/>
            <person name="Bense V."/>
            <person name="Catcheside P."/>
            <person name="Chovatia M."/>
            <person name="Cooper J."/>
            <person name="Damon W."/>
            <person name="Desjardin D."/>
            <person name="Finy P."/>
            <person name="Geml J."/>
            <person name="Haridas S."/>
            <person name="Hughes K."/>
            <person name="Justo A."/>
            <person name="Karasinski D."/>
            <person name="Kautmanova I."/>
            <person name="Kiss B."/>
            <person name="Kocsube S."/>
            <person name="Kotiranta H."/>
            <person name="LaButti K.M."/>
            <person name="Lechner B.E."/>
            <person name="Liimatainen K."/>
            <person name="Lipzen A."/>
            <person name="Lukacs Z."/>
            <person name="Mihaltcheva S."/>
            <person name="Morgado L.N."/>
            <person name="Niskanen T."/>
            <person name="Noordeloos M.E."/>
            <person name="Ohm R.A."/>
            <person name="Ortiz-Santana B."/>
            <person name="Ovrebo C."/>
            <person name="Racz N."/>
            <person name="Riley R."/>
            <person name="Savchenko A."/>
            <person name="Shiryaev A."/>
            <person name="Soop K."/>
            <person name="Spirin V."/>
            <person name="Szebenyi C."/>
            <person name="Tomsovsky M."/>
            <person name="Tulloss R.E."/>
            <person name="Uehling J."/>
            <person name="Grigoriev I.V."/>
            <person name="Vagvolgyi C."/>
            <person name="Papp T."/>
            <person name="Martin F.M."/>
            <person name="Miettinen O."/>
            <person name="Hibbett D.S."/>
            <person name="Nagy L.G."/>
        </authorList>
    </citation>
    <scope>NUCLEOTIDE SEQUENCE [LARGE SCALE GENOMIC DNA]</scope>
    <source>
        <strain evidence="1 2">NL-1719</strain>
    </source>
</reference>
<gene>
    <name evidence="1" type="ORF">BDN72DRAFT_380347</name>
</gene>